<dbReference type="InParanoid" id="A0A1D6LN23"/>
<feature type="compositionally biased region" description="Basic and acidic residues" evidence="1">
    <location>
        <begin position="218"/>
        <end position="230"/>
    </location>
</feature>
<accession>A0A1D6LN23</accession>
<dbReference type="InterPro" id="IPR040276">
    <property type="entry name" value="At4g26450-like"/>
</dbReference>
<feature type="compositionally biased region" description="Basic and acidic residues" evidence="1">
    <location>
        <begin position="137"/>
        <end position="146"/>
    </location>
</feature>
<feature type="compositionally biased region" description="Basic and acidic residues" evidence="1">
    <location>
        <begin position="367"/>
        <end position="377"/>
    </location>
</feature>
<proteinExistence type="predicted"/>
<dbReference type="FunCoup" id="A0A1D6LN23">
    <property type="interactions" value="1111"/>
</dbReference>
<feature type="compositionally biased region" description="Basic residues" evidence="1">
    <location>
        <begin position="231"/>
        <end position="240"/>
    </location>
</feature>
<dbReference type="IntAct" id="A0A1D6LN23">
    <property type="interactions" value="13"/>
</dbReference>
<dbReference type="PANTHER" id="PTHR36056">
    <property type="entry name" value="PROTEIN, PUTATIVE-RELATED"/>
    <property type="match status" value="1"/>
</dbReference>
<feature type="compositionally biased region" description="Basic and acidic residues" evidence="1">
    <location>
        <begin position="156"/>
        <end position="210"/>
    </location>
</feature>
<gene>
    <name evidence="2" type="ORF">ZEAMMB73_Zm00001d036422</name>
</gene>
<feature type="region of interest" description="Disordered" evidence="1">
    <location>
        <begin position="1"/>
        <end position="72"/>
    </location>
</feature>
<dbReference type="PANTHER" id="PTHR36056:SF5">
    <property type="entry name" value="OS04G0690400 PROTEIN"/>
    <property type="match status" value="1"/>
</dbReference>
<dbReference type="STRING" id="4577.A0A1D6LN23"/>
<evidence type="ECO:0000256" key="1">
    <source>
        <dbReference type="SAM" id="MobiDB-lite"/>
    </source>
</evidence>
<protein>
    <submittedName>
        <fullName evidence="2">Uncharacterized protein</fullName>
    </submittedName>
</protein>
<feature type="compositionally biased region" description="Basic and acidic residues" evidence="1">
    <location>
        <begin position="279"/>
        <end position="289"/>
    </location>
</feature>
<dbReference type="ExpressionAtlas" id="A0A1D6LN23">
    <property type="expression patterns" value="baseline and differential"/>
</dbReference>
<sequence>MQPRSRIRGRDPPPPPPPGGRYRRRSPPPPSPRHQRRPRDPPPPQRKRRSSELPPPRRYEEDPLLNGFAPAAERRSRGDILLEAGRLAAHYLVAKGLLSEHLLLAREDPNHNPIYRPEPPAPAPAPPPTLAPSSYGRKRDEDDGPRWRRSGSGAEDQGRGSRWDDDREAKRSGWDRRSHSFDGRRKCNDDGGGDADRSGRRTRDYDESKRPPMSRSYSHNDRWASADARVDRRRRSRSRTRSYYSGSRRDPDLLAGTRDLDRTKVPDSGIVPAAGGDGGVHDADADGTRKQLKVPSSMLVSEMNDSAVEAAPIEEDHAQDMSEGEDGEFAEEISEDEDGEFAASDLNDEDGDEMDDTQRQPSHMHVHASESIEEPVHRQSQLSNAEEGMETGIAHVDAYMVEPLAENNVFSETRYEMEAPQNGAETAVVDLYRDAEEQPLTENNDCSEAENEMNKSEFETGVGNLDRDEQEQLLAENNNGSEVRYDMEAPQSEVETGVGSLNRDDQEQLLTVTDGYSELRYETGTPQTEVETVIDDISRDEQELPAWYKIFDLNVIETPLGCEVSEISCGHPADGLCDSVPDSVGLVNQEANNDTSEIQGQDGHAGANQVLEDESDLNSYDLNNEADEDAQDDTLENQVQDENVEDNHLLEDGHDLTRYDVNNEAGEHAHDNHLVKNAEILLNHIMVACISDNCHMNNEKMLLKQNVDEQQMENEQMLIDQVTSVQVLDSHHVHDEQLLVGHAADDHHQMEPNPMAFSLGVHDLDNYYLSSKQILLYNDAGGIHHLKDGQIILDEAADGQARVHNMGHGRTIPGIDLEDDYAQVSAIRNTGECLESAFEGERKIHDTWTCLLYCTEVIPRTNTRIMFYKNICVLKTSKPQVLVTILRLTHKQLLLQLSPDFQNWCTGNDAVKAQVIPISQ</sequence>
<dbReference type="EMBL" id="CM000782">
    <property type="protein sequence ID" value="AQK80966.1"/>
    <property type="molecule type" value="Genomic_DNA"/>
</dbReference>
<reference evidence="2" key="1">
    <citation type="submission" date="2015-12" db="EMBL/GenBank/DDBJ databases">
        <title>Update maize B73 reference genome by single molecule sequencing technologies.</title>
        <authorList>
            <consortium name="Maize Genome Sequencing Project"/>
            <person name="Ware D."/>
        </authorList>
    </citation>
    <scope>NUCLEOTIDE SEQUENCE</scope>
    <source>
        <tissue evidence="2">Seedling</tissue>
    </source>
</reference>
<feature type="compositionally biased region" description="Acidic residues" evidence="1">
    <location>
        <begin position="322"/>
        <end position="355"/>
    </location>
</feature>
<dbReference type="EMBL" id="CM000782">
    <property type="protein sequence ID" value="AQK80970.1"/>
    <property type="molecule type" value="Genomic_DNA"/>
</dbReference>
<evidence type="ECO:0000313" key="2">
    <source>
        <dbReference type="EMBL" id="AQK80970.1"/>
    </source>
</evidence>
<feature type="compositionally biased region" description="Basic and acidic residues" evidence="1">
    <location>
        <begin position="247"/>
        <end position="265"/>
    </location>
</feature>
<organism evidence="2">
    <name type="scientific">Zea mays</name>
    <name type="common">Maize</name>
    <dbReference type="NCBI Taxonomy" id="4577"/>
    <lineage>
        <taxon>Eukaryota</taxon>
        <taxon>Viridiplantae</taxon>
        <taxon>Streptophyta</taxon>
        <taxon>Embryophyta</taxon>
        <taxon>Tracheophyta</taxon>
        <taxon>Spermatophyta</taxon>
        <taxon>Magnoliopsida</taxon>
        <taxon>Liliopsida</taxon>
        <taxon>Poales</taxon>
        <taxon>Poaceae</taxon>
        <taxon>PACMAD clade</taxon>
        <taxon>Panicoideae</taxon>
        <taxon>Andropogonodae</taxon>
        <taxon>Andropogoneae</taxon>
        <taxon>Tripsacinae</taxon>
        <taxon>Zea</taxon>
    </lineage>
</organism>
<dbReference type="AlphaFoldDB" id="A0A1D6LN23"/>
<name>A0A1D6LN23_MAIZE</name>
<feature type="region of interest" description="Disordered" evidence="1">
    <location>
        <begin position="109"/>
        <end position="385"/>
    </location>
</feature>
<feature type="compositionally biased region" description="Pro residues" evidence="1">
    <location>
        <begin position="116"/>
        <end position="130"/>
    </location>
</feature>